<dbReference type="RefSeq" id="WP_306982416.1">
    <property type="nucleotide sequence ID" value="NZ_JAUSUA010000002.1"/>
</dbReference>
<accession>A0ABT9YHC8</accession>
<reference evidence="1 2" key="1">
    <citation type="submission" date="2023-07" db="EMBL/GenBank/DDBJ databases">
        <title>Genomic Encyclopedia of Type Strains, Phase IV (KMG-IV): sequencing the most valuable type-strain genomes for metagenomic binning, comparative biology and taxonomic classification.</title>
        <authorList>
            <person name="Goeker M."/>
        </authorList>
    </citation>
    <scope>NUCLEOTIDE SEQUENCE [LARGE SCALE GENOMIC DNA]</scope>
    <source>
        <strain evidence="1 2">DSM 19154</strain>
    </source>
</reference>
<evidence type="ECO:0000313" key="2">
    <source>
        <dbReference type="Proteomes" id="UP001225034"/>
    </source>
</evidence>
<sequence length="116" mass="13635">MFACKVRCRTTVFIKYGEGTPTLESTKALFKQLRKQSKLISVKKIYDYKHWKNDFGEVAATLEVDVLVEHNQHVEYLSDYELRACRVVREQFFTAGTAIQALDSHRYQPLRTRAFR</sequence>
<dbReference type="Proteomes" id="UP001225034">
    <property type="component" value="Unassembled WGS sequence"/>
</dbReference>
<organism evidence="1 2">
    <name type="scientific">Alkalicoccobacillus murimartini</name>
    <dbReference type="NCBI Taxonomy" id="171685"/>
    <lineage>
        <taxon>Bacteria</taxon>
        <taxon>Bacillati</taxon>
        <taxon>Bacillota</taxon>
        <taxon>Bacilli</taxon>
        <taxon>Bacillales</taxon>
        <taxon>Bacillaceae</taxon>
        <taxon>Alkalicoccobacillus</taxon>
    </lineage>
</organism>
<comment type="caution">
    <text evidence="1">The sequence shown here is derived from an EMBL/GenBank/DDBJ whole genome shotgun (WGS) entry which is preliminary data.</text>
</comment>
<gene>
    <name evidence="1" type="ORF">J2S05_002064</name>
</gene>
<keyword evidence="2" id="KW-1185">Reference proteome</keyword>
<name>A0ABT9YHC8_9BACI</name>
<evidence type="ECO:0000313" key="1">
    <source>
        <dbReference type="EMBL" id="MDQ0207265.1"/>
    </source>
</evidence>
<proteinExistence type="predicted"/>
<protein>
    <submittedName>
        <fullName evidence="1">Uncharacterized protein</fullName>
    </submittedName>
</protein>
<dbReference type="EMBL" id="JAUSUA010000002">
    <property type="protein sequence ID" value="MDQ0207265.1"/>
    <property type="molecule type" value="Genomic_DNA"/>
</dbReference>